<reference evidence="3 4" key="1">
    <citation type="journal article" date="2023" name="Plants (Basel)">
        <title>Bridging the Gap: Combining Genomics and Transcriptomics Approaches to Understand Stylosanthes scabra, an Orphan Legume from the Brazilian Caatinga.</title>
        <authorList>
            <person name="Ferreira-Neto J.R.C."/>
            <person name="da Silva M.D."/>
            <person name="Binneck E."/>
            <person name="de Melo N.F."/>
            <person name="da Silva R.H."/>
            <person name="de Melo A.L.T.M."/>
            <person name="Pandolfi V."/>
            <person name="Bustamante F.O."/>
            <person name="Brasileiro-Vidal A.C."/>
            <person name="Benko-Iseppon A.M."/>
        </authorList>
    </citation>
    <scope>NUCLEOTIDE SEQUENCE [LARGE SCALE GENOMIC DNA]</scope>
    <source>
        <tissue evidence="3">Leaves</tissue>
    </source>
</reference>
<comment type="caution">
    <text evidence="3">The sequence shown here is derived from an EMBL/GenBank/DDBJ whole genome shotgun (WGS) entry which is preliminary data.</text>
</comment>
<feature type="region of interest" description="Disordered" evidence="1">
    <location>
        <begin position="137"/>
        <end position="160"/>
    </location>
</feature>
<evidence type="ECO:0000259" key="2">
    <source>
        <dbReference type="Pfam" id="PF03108"/>
    </source>
</evidence>
<keyword evidence="4" id="KW-1185">Reference proteome</keyword>
<sequence length="268" mass="30573">MDQPQPLVIRLHPNAVAHERQDGVWFQSESPVVFQHADISTTAELQAVFLYHLGGGFTEIRKVRYRYLQRQPDGRFHHLLVWLFNDDHVRVTFGCHRRLMPQHVMDFLVEVGRIPAGLPVAATPVRIAEHPLRKPKLRWEGGAGGQKTRSASRARHVLPAPPPIPRVEDVPCYLQQLDLDEGASSDPLNSGISNDYNTDGGGAEIRVGHWMRNQEAVQTVVKNYSIRRNTDYRVIESDKIKYHCRCKHAADGCPWSIRVALRQNLGYW</sequence>
<organism evidence="3 4">
    <name type="scientific">Stylosanthes scabra</name>
    <dbReference type="NCBI Taxonomy" id="79078"/>
    <lineage>
        <taxon>Eukaryota</taxon>
        <taxon>Viridiplantae</taxon>
        <taxon>Streptophyta</taxon>
        <taxon>Embryophyta</taxon>
        <taxon>Tracheophyta</taxon>
        <taxon>Spermatophyta</taxon>
        <taxon>Magnoliopsida</taxon>
        <taxon>eudicotyledons</taxon>
        <taxon>Gunneridae</taxon>
        <taxon>Pentapetalae</taxon>
        <taxon>rosids</taxon>
        <taxon>fabids</taxon>
        <taxon>Fabales</taxon>
        <taxon>Fabaceae</taxon>
        <taxon>Papilionoideae</taxon>
        <taxon>50 kb inversion clade</taxon>
        <taxon>dalbergioids sensu lato</taxon>
        <taxon>Dalbergieae</taxon>
        <taxon>Pterocarpus clade</taxon>
        <taxon>Stylosanthes</taxon>
    </lineage>
</organism>
<name>A0ABU6VW93_9FABA</name>
<dbReference type="Proteomes" id="UP001341840">
    <property type="component" value="Unassembled WGS sequence"/>
</dbReference>
<gene>
    <name evidence="3" type="ORF">PIB30_098198</name>
</gene>
<dbReference type="EMBL" id="JASCZI010153520">
    <property type="protein sequence ID" value="MED6177444.1"/>
    <property type="molecule type" value="Genomic_DNA"/>
</dbReference>
<evidence type="ECO:0000313" key="3">
    <source>
        <dbReference type="EMBL" id="MED6177444.1"/>
    </source>
</evidence>
<proteinExistence type="predicted"/>
<feature type="domain" description="Transposase MuDR plant" evidence="2">
    <location>
        <begin position="204"/>
        <end position="263"/>
    </location>
</feature>
<evidence type="ECO:0000256" key="1">
    <source>
        <dbReference type="SAM" id="MobiDB-lite"/>
    </source>
</evidence>
<dbReference type="InterPro" id="IPR004332">
    <property type="entry name" value="Transposase_MuDR"/>
</dbReference>
<evidence type="ECO:0000313" key="4">
    <source>
        <dbReference type="Proteomes" id="UP001341840"/>
    </source>
</evidence>
<accession>A0ABU6VW93</accession>
<protein>
    <recommendedName>
        <fullName evidence="2">Transposase MuDR plant domain-containing protein</fullName>
    </recommendedName>
</protein>
<dbReference type="Pfam" id="PF03108">
    <property type="entry name" value="DBD_Tnp_Mut"/>
    <property type="match status" value="1"/>
</dbReference>